<dbReference type="PANTHER" id="PTHR40940">
    <property type="entry name" value="PROTEIN BATD-RELATED"/>
    <property type="match status" value="1"/>
</dbReference>
<keyword evidence="3" id="KW-0732">Signal</keyword>
<dbReference type="EMBL" id="QTSU01000002">
    <property type="protein sequence ID" value="RDZ26984.1"/>
    <property type="molecule type" value="Genomic_DNA"/>
</dbReference>
<feature type="region of interest" description="Disordered" evidence="1">
    <location>
        <begin position="464"/>
        <end position="488"/>
    </location>
</feature>
<keyword evidence="5" id="KW-1185">Reference proteome</keyword>
<keyword evidence="2" id="KW-0812">Transmembrane</keyword>
<feature type="chain" id="PRO_5016747133" evidence="3">
    <location>
        <begin position="31"/>
        <end position="577"/>
    </location>
</feature>
<dbReference type="PANTHER" id="PTHR40940:SF1">
    <property type="entry name" value="PROTEIN BATD"/>
    <property type="match status" value="1"/>
</dbReference>
<dbReference type="AlphaFoldDB" id="A0A371JZC7"/>
<evidence type="ECO:0000313" key="5">
    <source>
        <dbReference type="Proteomes" id="UP000264492"/>
    </source>
</evidence>
<dbReference type="Proteomes" id="UP000264492">
    <property type="component" value="Unassembled WGS sequence"/>
</dbReference>
<keyword evidence="2" id="KW-1133">Transmembrane helix</keyword>
<gene>
    <name evidence="4" type="ORF">DX914_11980</name>
</gene>
<feature type="compositionally biased region" description="Low complexity" evidence="1">
    <location>
        <begin position="464"/>
        <end position="474"/>
    </location>
</feature>
<feature type="transmembrane region" description="Helical" evidence="2">
    <location>
        <begin position="421"/>
        <end position="443"/>
    </location>
</feature>
<reference evidence="4 5" key="1">
    <citation type="submission" date="2018-08" db="EMBL/GenBank/DDBJ databases">
        <title>Lysobacter sp. zong2l5, whole genome shotgun sequence.</title>
        <authorList>
            <person name="Zhang X."/>
            <person name="Feng G."/>
            <person name="Zhu H."/>
        </authorList>
    </citation>
    <scope>NUCLEOTIDE SEQUENCE [LARGE SCALE GENOMIC DNA]</scope>
    <source>
        <strain evidence="5">zong2l5</strain>
    </source>
</reference>
<evidence type="ECO:0000256" key="1">
    <source>
        <dbReference type="SAM" id="MobiDB-lite"/>
    </source>
</evidence>
<evidence type="ECO:0000256" key="2">
    <source>
        <dbReference type="SAM" id="Phobius"/>
    </source>
</evidence>
<keyword evidence="2" id="KW-0472">Membrane</keyword>
<evidence type="ECO:0000256" key="3">
    <source>
        <dbReference type="SAM" id="SignalP"/>
    </source>
</evidence>
<feature type="compositionally biased region" description="Pro residues" evidence="1">
    <location>
        <begin position="568"/>
        <end position="577"/>
    </location>
</feature>
<feature type="region of interest" description="Disordered" evidence="1">
    <location>
        <begin position="555"/>
        <end position="577"/>
    </location>
</feature>
<sequence length="577" mass="60644">MSTTPQVSSRFLARCALALLLALAAFAVGAQPRAWLDRDTIGVGETVTLNIETTAVAGGGPDYAPLRTDFEVSNNTSRRSFERVNGRYVTRSLFGVALRPRRDGRLSIPSIVVGNERTAPLTLVVTPASAQVPARAGDDVFIESQADAADPYVQQAVGWVVRLYAAVPIVAGQLDQPAPEGASFQRVGDDAQYSREIGGRRYNVVERRYLLVPERSGPLTVPGARFEGRGAPSFLEDMFGGNGDNLRTAAAPRRLQVKAMPANAPQPWLPLRDLQLRYQSTPPQLRAGSAATLTVELSADGATAAQLPELQLPPIDGVQVFADPAQSDESFVGGRPRVKLTRKFSLVPTRTGATRLDGLRLGWWDVGAGAPRNAELPPLQWTVAAADGSAPASPAVPAASGESGGKASPIAAIAQDPSARWWALAALVFAALWLATLVWALHLRAHPRVAPRLARPATSGAVAAAAATGAEDTTLSPPSGGRRGSLKQLLDTGDFGEIEAALCALARPPAADLDAVLARLADPAQREALQAMQRARWGGGDAVAARAQLRSAFAPGPRWRDAGAAPASPLPPLYPPG</sequence>
<feature type="signal peptide" evidence="3">
    <location>
        <begin position="1"/>
        <end position="30"/>
    </location>
</feature>
<name>A0A371JZC7_9GAMM</name>
<accession>A0A371JZC7</accession>
<dbReference type="InterPro" id="IPR025738">
    <property type="entry name" value="BatD"/>
</dbReference>
<dbReference type="OrthoDB" id="5293418at2"/>
<proteinExistence type="predicted"/>
<dbReference type="RefSeq" id="WP_115859362.1">
    <property type="nucleotide sequence ID" value="NZ_QTSU01000002.1"/>
</dbReference>
<organism evidence="4 5">
    <name type="scientific">Lysobacter silvisoli</name>
    <dbReference type="NCBI Taxonomy" id="2293254"/>
    <lineage>
        <taxon>Bacteria</taxon>
        <taxon>Pseudomonadati</taxon>
        <taxon>Pseudomonadota</taxon>
        <taxon>Gammaproteobacteria</taxon>
        <taxon>Lysobacterales</taxon>
        <taxon>Lysobacteraceae</taxon>
        <taxon>Lysobacter</taxon>
    </lineage>
</organism>
<protein>
    <submittedName>
        <fullName evidence="4">Protein BatD</fullName>
    </submittedName>
</protein>
<evidence type="ECO:0000313" key="4">
    <source>
        <dbReference type="EMBL" id="RDZ26984.1"/>
    </source>
</evidence>
<dbReference type="Pfam" id="PF13584">
    <property type="entry name" value="BatD"/>
    <property type="match status" value="1"/>
</dbReference>
<comment type="caution">
    <text evidence="4">The sequence shown here is derived from an EMBL/GenBank/DDBJ whole genome shotgun (WGS) entry which is preliminary data.</text>
</comment>